<gene>
    <name evidence="7" type="primary">flgH</name>
    <name evidence="9" type="ORF">ACFOKA_04855</name>
</gene>
<evidence type="ECO:0000256" key="4">
    <source>
        <dbReference type="ARBA" id="ARBA00023136"/>
    </source>
</evidence>
<evidence type="ECO:0000256" key="7">
    <source>
        <dbReference type="HAMAP-Rule" id="MF_00415"/>
    </source>
</evidence>
<evidence type="ECO:0000256" key="2">
    <source>
        <dbReference type="ARBA" id="ARBA00006929"/>
    </source>
</evidence>
<evidence type="ECO:0000256" key="5">
    <source>
        <dbReference type="ARBA" id="ARBA00023143"/>
    </source>
</evidence>
<keyword evidence="5 7" id="KW-0975">Bacterial flagellum</keyword>
<sequence length="268" mass="28321">MIGTFVKKAGLTVALLSVAACGAAERIGDIGKAPDMTPIKDIKAPVTERSISLPMPSSEPTTYQPNSLWRTGARAFFKDQRASKIGDILTVNIAISDSAQIGNTTSRARTTAEDAGLSNFLGLEAAIPHLLYGTNPDTGAAGNGTRKAAAAAAFAPDTMVTADATSSYNGTGSVNRSEAINMTVAAIVTDVLPNGNMVIQARQEVRVNFEKREMLLAGIVRPEDISSSNEISHTKIAEARISYGGKGQITDVQQPRYGTQLYDIVFPF</sequence>
<evidence type="ECO:0000256" key="1">
    <source>
        <dbReference type="ARBA" id="ARBA00002591"/>
    </source>
</evidence>
<dbReference type="HAMAP" id="MF_00415">
    <property type="entry name" value="FlgH"/>
    <property type="match status" value="1"/>
</dbReference>
<keyword evidence="10" id="KW-1185">Reference proteome</keyword>
<keyword evidence="6 7" id="KW-0998">Cell outer membrane</keyword>
<comment type="function">
    <text evidence="1 7">Assembles around the rod to form the L-ring and probably protects the motor/basal body from shearing forces during rotation.</text>
</comment>
<dbReference type="PANTHER" id="PTHR34933">
    <property type="entry name" value="FLAGELLAR L-RING PROTEIN"/>
    <property type="match status" value="1"/>
</dbReference>
<dbReference type="Pfam" id="PF02107">
    <property type="entry name" value="FlgH"/>
    <property type="match status" value="1"/>
</dbReference>
<dbReference type="Proteomes" id="UP001595444">
    <property type="component" value="Unassembled WGS sequence"/>
</dbReference>
<dbReference type="RefSeq" id="WP_194211798.1">
    <property type="nucleotide sequence ID" value="NZ_CP061205.1"/>
</dbReference>
<evidence type="ECO:0000256" key="8">
    <source>
        <dbReference type="SAM" id="SignalP"/>
    </source>
</evidence>
<evidence type="ECO:0000256" key="3">
    <source>
        <dbReference type="ARBA" id="ARBA00022729"/>
    </source>
</evidence>
<keyword evidence="7" id="KW-0449">Lipoprotein</keyword>
<comment type="similarity">
    <text evidence="2 7">Belongs to the FlgH family.</text>
</comment>
<proteinExistence type="inferred from homology"/>
<comment type="subcellular location">
    <subcellularLocation>
        <location evidence="7">Cell outer membrane</location>
        <topology evidence="7">Lipid-anchor</topology>
    </subcellularLocation>
    <subcellularLocation>
        <location evidence="7">Bacterial flagellum basal body</location>
    </subcellularLocation>
</comment>
<comment type="subunit">
    <text evidence="7">The basal body constitutes a major portion of the flagellar organelle and consists of four rings (L,P,S, and M) mounted on a central rod.</text>
</comment>
<name>A0ABV7D275_9PROT</name>
<feature type="chain" id="PRO_5046791123" description="Flagellar L-ring protein" evidence="8">
    <location>
        <begin position="24"/>
        <end position="268"/>
    </location>
</feature>
<evidence type="ECO:0000313" key="10">
    <source>
        <dbReference type="Proteomes" id="UP001595444"/>
    </source>
</evidence>
<dbReference type="PROSITE" id="PS51257">
    <property type="entry name" value="PROKAR_LIPOPROTEIN"/>
    <property type="match status" value="1"/>
</dbReference>
<keyword evidence="9" id="KW-0969">Cilium</keyword>
<organism evidence="9 10">
    <name type="scientific">Kordiimonas pumila</name>
    <dbReference type="NCBI Taxonomy" id="2161677"/>
    <lineage>
        <taxon>Bacteria</taxon>
        <taxon>Pseudomonadati</taxon>
        <taxon>Pseudomonadota</taxon>
        <taxon>Alphaproteobacteria</taxon>
        <taxon>Kordiimonadales</taxon>
        <taxon>Kordiimonadaceae</taxon>
        <taxon>Kordiimonas</taxon>
    </lineage>
</organism>
<keyword evidence="4 7" id="KW-0472">Membrane</keyword>
<evidence type="ECO:0000256" key="6">
    <source>
        <dbReference type="ARBA" id="ARBA00023237"/>
    </source>
</evidence>
<accession>A0ABV7D275</accession>
<dbReference type="PANTHER" id="PTHR34933:SF1">
    <property type="entry name" value="FLAGELLAR L-RING PROTEIN"/>
    <property type="match status" value="1"/>
</dbReference>
<keyword evidence="9" id="KW-0282">Flagellum</keyword>
<keyword evidence="9" id="KW-0966">Cell projection</keyword>
<protein>
    <recommendedName>
        <fullName evidence="7">Flagellar L-ring protein</fullName>
    </recommendedName>
    <alternativeName>
        <fullName evidence="7">Basal body L-ring protein</fullName>
    </alternativeName>
</protein>
<reference evidence="10" key="1">
    <citation type="journal article" date="2019" name="Int. J. Syst. Evol. Microbiol.">
        <title>The Global Catalogue of Microorganisms (GCM) 10K type strain sequencing project: providing services to taxonomists for standard genome sequencing and annotation.</title>
        <authorList>
            <consortium name="The Broad Institute Genomics Platform"/>
            <consortium name="The Broad Institute Genome Sequencing Center for Infectious Disease"/>
            <person name="Wu L."/>
            <person name="Ma J."/>
        </authorList>
    </citation>
    <scope>NUCLEOTIDE SEQUENCE [LARGE SCALE GENOMIC DNA]</scope>
    <source>
        <strain evidence="10">KCTC 62164</strain>
    </source>
</reference>
<comment type="caution">
    <text evidence="9">The sequence shown here is derived from an EMBL/GenBank/DDBJ whole genome shotgun (WGS) entry which is preliminary data.</text>
</comment>
<dbReference type="InterPro" id="IPR000527">
    <property type="entry name" value="Flag_Lring"/>
</dbReference>
<feature type="signal peptide" evidence="8">
    <location>
        <begin position="1"/>
        <end position="23"/>
    </location>
</feature>
<keyword evidence="3 7" id="KW-0732">Signal</keyword>
<evidence type="ECO:0000313" key="9">
    <source>
        <dbReference type="EMBL" id="MFC3051229.1"/>
    </source>
</evidence>
<dbReference type="EMBL" id="JBHRSL010000002">
    <property type="protein sequence ID" value="MFC3051229.1"/>
    <property type="molecule type" value="Genomic_DNA"/>
</dbReference>